<name>A0AAV7Q775_PLEWA</name>
<evidence type="ECO:0000313" key="1">
    <source>
        <dbReference type="EMBL" id="KAJ1136201.1"/>
    </source>
</evidence>
<gene>
    <name evidence="1" type="ORF">NDU88_002619</name>
</gene>
<evidence type="ECO:0000313" key="2">
    <source>
        <dbReference type="Proteomes" id="UP001066276"/>
    </source>
</evidence>
<protein>
    <submittedName>
        <fullName evidence="1">Uncharacterized protein</fullName>
    </submittedName>
</protein>
<dbReference type="Proteomes" id="UP001066276">
    <property type="component" value="Chromosome 6"/>
</dbReference>
<reference evidence="1" key="1">
    <citation type="journal article" date="2022" name="bioRxiv">
        <title>Sequencing and chromosome-scale assembly of the giantPleurodeles waltlgenome.</title>
        <authorList>
            <person name="Brown T."/>
            <person name="Elewa A."/>
            <person name="Iarovenko S."/>
            <person name="Subramanian E."/>
            <person name="Araus A.J."/>
            <person name="Petzold A."/>
            <person name="Susuki M."/>
            <person name="Suzuki K.-i.T."/>
            <person name="Hayashi T."/>
            <person name="Toyoda A."/>
            <person name="Oliveira C."/>
            <person name="Osipova E."/>
            <person name="Leigh N.D."/>
            <person name="Simon A."/>
            <person name="Yun M.H."/>
        </authorList>
    </citation>
    <scope>NUCLEOTIDE SEQUENCE</scope>
    <source>
        <strain evidence="1">20211129_DDA</strain>
        <tissue evidence="1">Liver</tissue>
    </source>
</reference>
<sequence>MGGGFILFETLLQKYALAETPRLRYLQLTHTLRRDCVLDMDLPDHSPLESWVLGDTLTHKMVSQLYSTIINYTLDKLGKLQEAWEADVGTLVNIDWEAAFMQPRDFALRVRIRLIQFKVLPRSYCNRSRPQKMGWAASPLCHRCNIDEGTFLSTIWGCSGITQYWVSIVKELEEVVNTVIPKMPRLY</sequence>
<comment type="caution">
    <text evidence="1">The sequence shown here is derived from an EMBL/GenBank/DDBJ whole genome shotgun (WGS) entry which is preliminary data.</text>
</comment>
<dbReference type="AlphaFoldDB" id="A0AAV7Q775"/>
<dbReference type="EMBL" id="JANPWB010000010">
    <property type="protein sequence ID" value="KAJ1136201.1"/>
    <property type="molecule type" value="Genomic_DNA"/>
</dbReference>
<accession>A0AAV7Q775</accession>
<proteinExistence type="predicted"/>
<organism evidence="1 2">
    <name type="scientific">Pleurodeles waltl</name>
    <name type="common">Iberian ribbed newt</name>
    <dbReference type="NCBI Taxonomy" id="8319"/>
    <lineage>
        <taxon>Eukaryota</taxon>
        <taxon>Metazoa</taxon>
        <taxon>Chordata</taxon>
        <taxon>Craniata</taxon>
        <taxon>Vertebrata</taxon>
        <taxon>Euteleostomi</taxon>
        <taxon>Amphibia</taxon>
        <taxon>Batrachia</taxon>
        <taxon>Caudata</taxon>
        <taxon>Salamandroidea</taxon>
        <taxon>Salamandridae</taxon>
        <taxon>Pleurodelinae</taxon>
        <taxon>Pleurodeles</taxon>
    </lineage>
</organism>
<keyword evidence="2" id="KW-1185">Reference proteome</keyword>